<evidence type="ECO:0000313" key="6">
    <source>
        <dbReference type="EMBL" id="TWX69850.1"/>
    </source>
</evidence>
<dbReference type="NCBIfam" id="TIGR00741">
    <property type="entry name" value="yfiA"/>
    <property type="match status" value="1"/>
</dbReference>
<keyword evidence="1" id="KW-0810">Translation regulation</keyword>
<dbReference type="AlphaFoldDB" id="A0A5C6QMK9"/>
<dbReference type="EMBL" id="VOLT01000003">
    <property type="protein sequence ID" value="TWX69850.1"/>
    <property type="molecule type" value="Genomic_DNA"/>
</dbReference>
<dbReference type="PANTHER" id="PTHR33231">
    <property type="entry name" value="30S RIBOSOMAL PROTEIN"/>
    <property type="match status" value="1"/>
</dbReference>
<dbReference type="Pfam" id="PF02482">
    <property type="entry name" value="Ribosomal_S30AE"/>
    <property type="match status" value="1"/>
</dbReference>
<proteinExistence type="inferred from homology"/>
<name>A0A5C6QMK9_9GAMM</name>
<evidence type="ECO:0000256" key="1">
    <source>
        <dbReference type="ARBA" id="ARBA00022845"/>
    </source>
</evidence>
<evidence type="ECO:0000313" key="7">
    <source>
        <dbReference type="Proteomes" id="UP000321822"/>
    </source>
</evidence>
<organism evidence="6 7">
    <name type="scientific">Colwellia demingiae</name>
    <dbReference type="NCBI Taxonomy" id="89401"/>
    <lineage>
        <taxon>Bacteria</taxon>
        <taxon>Pseudomonadati</taxon>
        <taxon>Pseudomonadota</taxon>
        <taxon>Gammaproteobacteria</taxon>
        <taxon>Alteromonadales</taxon>
        <taxon>Colwelliaceae</taxon>
        <taxon>Colwellia</taxon>
    </lineage>
</organism>
<dbReference type="InterPro" id="IPR036567">
    <property type="entry name" value="RHF-like"/>
</dbReference>
<dbReference type="OrthoDB" id="9795119at2"/>
<dbReference type="CDD" id="cd00552">
    <property type="entry name" value="RaiA"/>
    <property type="match status" value="1"/>
</dbReference>
<dbReference type="GO" id="GO:0022627">
    <property type="term" value="C:cytosolic small ribosomal subunit"/>
    <property type="evidence" value="ECO:0007669"/>
    <property type="project" value="TreeGrafter"/>
</dbReference>
<evidence type="ECO:0000256" key="4">
    <source>
        <dbReference type="ARBA" id="ARBA00041148"/>
    </source>
</evidence>
<reference evidence="6 7" key="1">
    <citation type="submission" date="2019-07" db="EMBL/GenBank/DDBJ databases">
        <title>Genomes of sea-ice associated Colwellia species.</title>
        <authorList>
            <person name="Bowman J.P."/>
        </authorList>
    </citation>
    <scope>NUCLEOTIDE SEQUENCE [LARGE SCALE GENOMIC DNA]</scope>
    <source>
        <strain evidence="6 7">ACAM 459</strain>
    </source>
</reference>
<keyword evidence="7" id="KW-1185">Reference proteome</keyword>
<dbReference type="InterPro" id="IPR050574">
    <property type="entry name" value="HPF/YfiA_ribosome-assoc"/>
</dbReference>
<dbReference type="GO" id="GO:0043024">
    <property type="term" value="F:ribosomal small subunit binding"/>
    <property type="evidence" value="ECO:0007669"/>
    <property type="project" value="TreeGrafter"/>
</dbReference>
<accession>A0A5C6QMK9</accession>
<comment type="similarity">
    <text evidence="2">Belongs to the HPF/YfiA ribosome-associated protein family. Short HPF subfamily.</text>
</comment>
<dbReference type="InterPro" id="IPR003489">
    <property type="entry name" value="RHF/RaiA"/>
</dbReference>
<dbReference type="Gene3D" id="3.30.160.100">
    <property type="entry name" value="Ribosome hibernation promotion factor-like"/>
    <property type="match status" value="1"/>
</dbReference>
<sequence length="128" mass="14399">MEDNDTDKVKDNKRGKTMKIKISGHHVEITEGIKQSIENKFAKISKHYPSIMTLNSTITVEPHLQKLEVTTLYEGEKVTVNASDKQLYVAIAKVAKKLQSALAHRKGVLSAKFNNKFEVPQTDLYQSA</sequence>
<evidence type="ECO:0000256" key="3">
    <source>
        <dbReference type="ARBA" id="ARBA00038695"/>
    </source>
</evidence>
<dbReference type="GO" id="GO:0045900">
    <property type="term" value="P:negative regulation of translational elongation"/>
    <property type="evidence" value="ECO:0007669"/>
    <property type="project" value="TreeGrafter"/>
</dbReference>
<dbReference type="FunFam" id="3.30.160.100:FF:000012">
    <property type="entry name" value="Ribosomal subunit interface protein"/>
    <property type="match status" value="1"/>
</dbReference>
<evidence type="ECO:0000256" key="5">
    <source>
        <dbReference type="ARBA" id="ARBA00041319"/>
    </source>
</evidence>
<dbReference type="PANTHER" id="PTHR33231:SF1">
    <property type="entry name" value="30S RIBOSOMAL PROTEIN"/>
    <property type="match status" value="1"/>
</dbReference>
<comment type="caution">
    <text evidence="6">The sequence shown here is derived from an EMBL/GenBank/DDBJ whole genome shotgun (WGS) entry which is preliminary data.</text>
</comment>
<protein>
    <recommendedName>
        <fullName evidence="4">Ribosome hibernation promoting factor</fullName>
    </recommendedName>
    <alternativeName>
        <fullName evidence="5">Hibernation factor HPF</fullName>
    </alternativeName>
</protein>
<dbReference type="Proteomes" id="UP000321822">
    <property type="component" value="Unassembled WGS sequence"/>
</dbReference>
<dbReference type="SUPFAM" id="SSF69754">
    <property type="entry name" value="Ribosome binding protein Y (YfiA homologue)"/>
    <property type="match status" value="1"/>
</dbReference>
<comment type="subunit">
    <text evidence="3">Associates exclusively with 100S ribosomes, which are dimers of 70S ribosomes.</text>
</comment>
<gene>
    <name evidence="6" type="primary">raiA</name>
    <name evidence="6" type="ORF">ESZ36_07885</name>
</gene>
<evidence type="ECO:0000256" key="2">
    <source>
        <dbReference type="ARBA" id="ARBA00038434"/>
    </source>
</evidence>